<dbReference type="EMBL" id="ML976065">
    <property type="protein sequence ID" value="KAF1940290.1"/>
    <property type="molecule type" value="Genomic_DNA"/>
</dbReference>
<evidence type="ECO:0000313" key="2">
    <source>
        <dbReference type="Proteomes" id="UP000800038"/>
    </source>
</evidence>
<organism evidence="1 2">
    <name type="scientific">Clathrospora elynae</name>
    <dbReference type="NCBI Taxonomy" id="706981"/>
    <lineage>
        <taxon>Eukaryota</taxon>
        <taxon>Fungi</taxon>
        <taxon>Dikarya</taxon>
        <taxon>Ascomycota</taxon>
        <taxon>Pezizomycotina</taxon>
        <taxon>Dothideomycetes</taxon>
        <taxon>Pleosporomycetidae</taxon>
        <taxon>Pleosporales</taxon>
        <taxon>Diademaceae</taxon>
        <taxon>Clathrospora</taxon>
    </lineage>
</organism>
<evidence type="ECO:0000313" key="1">
    <source>
        <dbReference type="EMBL" id="KAF1940290.1"/>
    </source>
</evidence>
<dbReference type="PANTHER" id="PTHR14097">
    <property type="entry name" value="OXIDOREDUCTASE HTATIP2"/>
    <property type="match status" value="1"/>
</dbReference>
<name>A0A6A5SKU2_9PLEO</name>
<accession>A0A6A5SKU2</accession>
<dbReference type="Proteomes" id="UP000800038">
    <property type="component" value="Unassembled WGS sequence"/>
</dbReference>
<dbReference type="PANTHER" id="PTHR14097:SF9">
    <property type="entry name" value="EPIMERASE, PUTATIVE (AFU_ORTHOLOGUE AFUA_8G07320)-RELATED"/>
    <property type="match status" value="1"/>
</dbReference>
<reference evidence="1" key="1">
    <citation type="journal article" date="2020" name="Stud. Mycol.">
        <title>101 Dothideomycetes genomes: a test case for predicting lifestyles and emergence of pathogens.</title>
        <authorList>
            <person name="Haridas S."/>
            <person name="Albert R."/>
            <person name="Binder M."/>
            <person name="Bloem J."/>
            <person name="Labutti K."/>
            <person name="Salamov A."/>
            <person name="Andreopoulos B."/>
            <person name="Baker S."/>
            <person name="Barry K."/>
            <person name="Bills G."/>
            <person name="Bluhm B."/>
            <person name="Cannon C."/>
            <person name="Castanera R."/>
            <person name="Culley D."/>
            <person name="Daum C."/>
            <person name="Ezra D."/>
            <person name="Gonzalez J."/>
            <person name="Henrissat B."/>
            <person name="Kuo A."/>
            <person name="Liang C."/>
            <person name="Lipzen A."/>
            <person name="Lutzoni F."/>
            <person name="Magnuson J."/>
            <person name="Mondo S."/>
            <person name="Nolan M."/>
            <person name="Ohm R."/>
            <person name="Pangilinan J."/>
            <person name="Park H.-J."/>
            <person name="Ramirez L."/>
            <person name="Alfaro M."/>
            <person name="Sun H."/>
            <person name="Tritt A."/>
            <person name="Yoshinaga Y."/>
            <person name="Zwiers L.-H."/>
            <person name="Turgeon B."/>
            <person name="Goodwin S."/>
            <person name="Spatafora J."/>
            <person name="Crous P."/>
            <person name="Grigoriev I."/>
        </authorList>
    </citation>
    <scope>NUCLEOTIDE SEQUENCE</scope>
    <source>
        <strain evidence="1">CBS 161.51</strain>
    </source>
</reference>
<dbReference type="SUPFAM" id="SSF51735">
    <property type="entry name" value="NAD(P)-binding Rossmann-fold domains"/>
    <property type="match status" value="1"/>
</dbReference>
<gene>
    <name evidence="1" type="ORF">EJ02DRAFT_495068</name>
</gene>
<dbReference type="OrthoDB" id="3535423at2759"/>
<keyword evidence="2" id="KW-1185">Reference proteome</keyword>
<dbReference type="AlphaFoldDB" id="A0A6A5SKU2"/>
<evidence type="ECO:0008006" key="3">
    <source>
        <dbReference type="Google" id="ProtNLM"/>
    </source>
</evidence>
<dbReference type="Gene3D" id="3.40.50.720">
    <property type="entry name" value="NAD(P)-binding Rossmann-like Domain"/>
    <property type="match status" value="1"/>
</dbReference>
<proteinExistence type="predicted"/>
<sequence length="228" mass="25048">MTFKIVLSGISGRIRSQVLHQALRSPTITSVIALSRRPFPDLEGHDKLEVVVVENFMRYPEEILAKLSGADGCVWYMTTTSGDLVLEVEYPKAFAKAFASMMTNDGRRFRYVHISGAMVERDQSRTLRLKGSMRKIKEGHISMAAVESYTGGSWETIIARPGMVVQRGSLAGETSMMVAGSSGSFIRSDQLALALLDAVVHGSGELLLPLVLLQRGQKLMREAGETQE</sequence>
<protein>
    <recommendedName>
        <fullName evidence="3">NAD(P)-binding domain-containing protein</fullName>
    </recommendedName>
</protein>
<dbReference type="InterPro" id="IPR036291">
    <property type="entry name" value="NAD(P)-bd_dom_sf"/>
</dbReference>